<evidence type="ECO:0000313" key="3">
    <source>
        <dbReference type="EMBL" id="KAG0144357.1"/>
    </source>
</evidence>
<dbReference type="EMBL" id="MU167297">
    <property type="protein sequence ID" value="KAG0144357.1"/>
    <property type="molecule type" value="Genomic_DNA"/>
</dbReference>
<feature type="signal peptide" evidence="2">
    <location>
        <begin position="1"/>
        <end position="24"/>
    </location>
</feature>
<evidence type="ECO:0000313" key="4">
    <source>
        <dbReference type="Proteomes" id="UP000886653"/>
    </source>
</evidence>
<name>A0A9P6NEY3_9BASI</name>
<gene>
    <name evidence="3" type="ORF">CROQUDRAFT_672425</name>
</gene>
<feature type="compositionally biased region" description="Basic and acidic residues" evidence="1">
    <location>
        <begin position="221"/>
        <end position="231"/>
    </location>
</feature>
<accession>A0A9P6NEY3</accession>
<reference evidence="3" key="1">
    <citation type="submission" date="2013-11" db="EMBL/GenBank/DDBJ databases">
        <title>Genome sequence of the fusiform rust pathogen reveals effectors for host alternation and coevolution with pine.</title>
        <authorList>
            <consortium name="DOE Joint Genome Institute"/>
            <person name="Smith K."/>
            <person name="Pendleton A."/>
            <person name="Kubisiak T."/>
            <person name="Anderson C."/>
            <person name="Salamov A."/>
            <person name="Aerts A."/>
            <person name="Riley R."/>
            <person name="Clum A."/>
            <person name="Lindquist E."/>
            <person name="Ence D."/>
            <person name="Campbell M."/>
            <person name="Kronenberg Z."/>
            <person name="Feau N."/>
            <person name="Dhillon B."/>
            <person name="Hamelin R."/>
            <person name="Burleigh J."/>
            <person name="Smith J."/>
            <person name="Yandell M."/>
            <person name="Nelson C."/>
            <person name="Grigoriev I."/>
            <person name="Davis J."/>
        </authorList>
    </citation>
    <scope>NUCLEOTIDE SEQUENCE</scope>
    <source>
        <strain evidence="3">G11</strain>
    </source>
</reference>
<organism evidence="3 4">
    <name type="scientific">Cronartium quercuum f. sp. fusiforme G11</name>
    <dbReference type="NCBI Taxonomy" id="708437"/>
    <lineage>
        <taxon>Eukaryota</taxon>
        <taxon>Fungi</taxon>
        <taxon>Dikarya</taxon>
        <taxon>Basidiomycota</taxon>
        <taxon>Pucciniomycotina</taxon>
        <taxon>Pucciniomycetes</taxon>
        <taxon>Pucciniales</taxon>
        <taxon>Coleosporiaceae</taxon>
        <taxon>Cronartium</taxon>
    </lineage>
</organism>
<evidence type="ECO:0000256" key="1">
    <source>
        <dbReference type="SAM" id="MobiDB-lite"/>
    </source>
</evidence>
<feature type="chain" id="PRO_5040150793" evidence="2">
    <location>
        <begin position="25"/>
        <end position="231"/>
    </location>
</feature>
<keyword evidence="2" id="KW-0732">Signal</keyword>
<proteinExistence type="predicted"/>
<evidence type="ECO:0000256" key="2">
    <source>
        <dbReference type="SAM" id="SignalP"/>
    </source>
</evidence>
<comment type="caution">
    <text evidence="3">The sequence shown here is derived from an EMBL/GenBank/DDBJ whole genome shotgun (WGS) entry which is preliminary data.</text>
</comment>
<dbReference type="AlphaFoldDB" id="A0A9P6NEY3"/>
<keyword evidence="4" id="KW-1185">Reference proteome</keyword>
<dbReference type="Proteomes" id="UP000886653">
    <property type="component" value="Unassembled WGS sequence"/>
</dbReference>
<protein>
    <submittedName>
        <fullName evidence="3">Uncharacterized protein</fullName>
    </submittedName>
</protein>
<feature type="region of interest" description="Disordered" evidence="1">
    <location>
        <begin position="188"/>
        <end position="231"/>
    </location>
</feature>
<sequence>MYRFLWSWLLISIALASLLGHVLSHPLNPSYKLKTKRSIVELSYRLRKRAFATLSHSSSDIPEVSTKPLLRLRTESPRVSVSEFGTRFAGQEVGSSKIAGAKPAEISSPFARISPKQTFVQRLYRKFITTVSRKFGRMSARIRIWIGKLRIPNNWKTPWFGHARVTKVQKPLPVLTDEDKRAIHRSNFDTSAVDLDPVPKNEDASNLNLKPDEEGAPDLNQKPENKKIVAK</sequence>